<keyword evidence="7" id="KW-1185">Reference proteome</keyword>
<dbReference type="PROSITE" id="PS50977">
    <property type="entry name" value="HTH_TETR_2"/>
    <property type="match status" value="1"/>
</dbReference>
<name>A0ABW9XS50_9BACL</name>
<evidence type="ECO:0000259" key="5">
    <source>
        <dbReference type="PROSITE" id="PS50977"/>
    </source>
</evidence>
<reference evidence="6 7" key="1">
    <citation type="submission" date="2020-01" db="EMBL/GenBank/DDBJ databases">
        <title>Paenibacillus soybeanensis sp. nov. isolated from the nodules of soybean (Glycine max(L.) Merr).</title>
        <authorList>
            <person name="Wang H."/>
        </authorList>
    </citation>
    <scope>NUCLEOTIDE SEQUENCE [LARGE SCALE GENOMIC DNA]</scope>
    <source>
        <strain evidence="6 7">T1</strain>
    </source>
</reference>
<dbReference type="InterPro" id="IPR036271">
    <property type="entry name" value="Tet_transcr_reg_TetR-rel_C_sf"/>
</dbReference>
<dbReference type="SUPFAM" id="SSF48498">
    <property type="entry name" value="Tetracyclin repressor-like, C-terminal domain"/>
    <property type="match status" value="1"/>
</dbReference>
<keyword evidence="3" id="KW-0804">Transcription</keyword>
<protein>
    <submittedName>
        <fullName evidence="6">TetR family transcriptional regulator</fullName>
    </submittedName>
</protein>
<keyword evidence="2 4" id="KW-0238">DNA-binding</keyword>
<dbReference type="InterPro" id="IPR041478">
    <property type="entry name" value="TetR_C_27"/>
</dbReference>
<dbReference type="PANTHER" id="PTHR30055:SF151">
    <property type="entry name" value="TRANSCRIPTIONAL REGULATORY PROTEIN"/>
    <property type="match status" value="1"/>
</dbReference>
<evidence type="ECO:0000313" key="6">
    <source>
        <dbReference type="EMBL" id="NBD25492.1"/>
    </source>
</evidence>
<feature type="DNA-binding region" description="H-T-H motif" evidence="4">
    <location>
        <begin position="29"/>
        <end position="48"/>
    </location>
</feature>
<organism evidence="6 7">
    <name type="scientific">Paenibacillus glycinis</name>
    <dbReference type="NCBI Taxonomy" id="2697035"/>
    <lineage>
        <taxon>Bacteria</taxon>
        <taxon>Bacillati</taxon>
        <taxon>Bacillota</taxon>
        <taxon>Bacilli</taxon>
        <taxon>Bacillales</taxon>
        <taxon>Paenibacillaceae</taxon>
        <taxon>Paenibacillus</taxon>
    </lineage>
</organism>
<dbReference type="PANTHER" id="PTHR30055">
    <property type="entry name" value="HTH-TYPE TRANSCRIPTIONAL REGULATOR RUTR"/>
    <property type="match status" value="1"/>
</dbReference>
<evidence type="ECO:0000256" key="4">
    <source>
        <dbReference type="PROSITE-ProRule" id="PRU00335"/>
    </source>
</evidence>
<gene>
    <name evidence="6" type="ORF">GT019_16545</name>
</gene>
<dbReference type="PRINTS" id="PR00455">
    <property type="entry name" value="HTHTETR"/>
</dbReference>
<dbReference type="SUPFAM" id="SSF46689">
    <property type="entry name" value="Homeodomain-like"/>
    <property type="match status" value="1"/>
</dbReference>
<dbReference type="InterPro" id="IPR050109">
    <property type="entry name" value="HTH-type_TetR-like_transc_reg"/>
</dbReference>
<accession>A0ABW9XS50</accession>
<evidence type="ECO:0000256" key="1">
    <source>
        <dbReference type="ARBA" id="ARBA00023015"/>
    </source>
</evidence>
<dbReference type="Proteomes" id="UP000665561">
    <property type="component" value="Unassembled WGS sequence"/>
</dbReference>
<proteinExistence type="predicted"/>
<dbReference type="InterPro" id="IPR009057">
    <property type="entry name" value="Homeodomain-like_sf"/>
</dbReference>
<dbReference type="InterPro" id="IPR001647">
    <property type="entry name" value="HTH_TetR"/>
</dbReference>
<dbReference type="Pfam" id="PF00440">
    <property type="entry name" value="TetR_N"/>
    <property type="match status" value="1"/>
</dbReference>
<dbReference type="InterPro" id="IPR023772">
    <property type="entry name" value="DNA-bd_HTH_TetR-type_CS"/>
</dbReference>
<dbReference type="PROSITE" id="PS01081">
    <property type="entry name" value="HTH_TETR_1"/>
    <property type="match status" value="1"/>
</dbReference>
<evidence type="ECO:0000256" key="2">
    <source>
        <dbReference type="ARBA" id="ARBA00023125"/>
    </source>
</evidence>
<keyword evidence="1" id="KW-0805">Transcription regulation</keyword>
<sequence>MANDLSLNKEQILDAAEQALKRYGPDKTSVVDVARALQVSHGTLYRHFASKAALREAVTERWLRRSIAEPLAQATGLPQGGSAAERLRLWLDTLIAAKRAHAAEDPELFAMYAAVTMEAAEMIDAHIDGLILQMASIIEDGITAGELRPGRPETIARAIFIATSRFHHPAHAREWNAERTDRDYDSVWELILAGLALPTA</sequence>
<dbReference type="Gene3D" id="1.10.357.10">
    <property type="entry name" value="Tetracycline Repressor, domain 2"/>
    <property type="match status" value="1"/>
</dbReference>
<dbReference type="EMBL" id="JAAAMV010000012">
    <property type="protein sequence ID" value="NBD25492.1"/>
    <property type="molecule type" value="Genomic_DNA"/>
</dbReference>
<dbReference type="Pfam" id="PF17935">
    <property type="entry name" value="TetR_C_27"/>
    <property type="match status" value="1"/>
</dbReference>
<evidence type="ECO:0000313" key="7">
    <source>
        <dbReference type="Proteomes" id="UP000665561"/>
    </source>
</evidence>
<comment type="caution">
    <text evidence="6">The sequence shown here is derived from an EMBL/GenBank/DDBJ whole genome shotgun (WGS) entry which is preliminary data.</text>
</comment>
<dbReference type="RefSeq" id="WP_161744294.1">
    <property type="nucleotide sequence ID" value="NZ_JAAAMV010000012.1"/>
</dbReference>
<feature type="domain" description="HTH tetR-type" evidence="5">
    <location>
        <begin position="6"/>
        <end position="66"/>
    </location>
</feature>
<evidence type="ECO:0000256" key="3">
    <source>
        <dbReference type="ARBA" id="ARBA00023163"/>
    </source>
</evidence>